<keyword evidence="2" id="KW-1185">Reference proteome</keyword>
<organism evidence="1 2">
    <name type="scientific">Vagococcus bubulae</name>
    <dbReference type="NCBI Taxonomy" id="1977868"/>
    <lineage>
        <taxon>Bacteria</taxon>
        <taxon>Bacillati</taxon>
        <taxon>Bacillota</taxon>
        <taxon>Bacilli</taxon>
        <taxon>Lactobacillales</taxon>
        <taxon>Enterococcaceae</taxon>
        <taxon>Vagococcus</taxon>
    </lineage>
</organism>
<dbReference type="AlphaFoldDB" id="A0A429ZA06"/>
<dbReference type="SUPFAM" id="SSF143422">
    <property type="entry name" value="Transposase IS200-like"/>
    <property type="match status" value="1"/>
</dbReference>
<dbReference type="GO" id="GO:0003677">
    <property type="term" value="F:DNA binding"/>
    <property type="evidence" value="ECO:0007669"/>
    <property type="project" value="InterPro"/>
</dbReference>
<gene>
    <name evidence="1" type="ORF">CBF36_11940</name>
</gene>
<proteinExistence type="predicted"/>
<comment type="caution">
    <text evidence="1">The sequence shown here is derived from an EMBL/GenBank/DDBJ whole genome shotgun (WGS) entry which is preliminary data.</text>
</comment>
<reference evidence="1 2" key="1">
    <citation type="submission" date="2017-05" db="EMBL/GenBank/DDBJ databases">
        <title>Vagococcus spp. assemblies.</title>
        <authorList>
            <person name="Gulvik C.A."/>
        </authorList>
    </citation>
    <scope>NUCLEOTIDE SEQUENCE [LARGE SCALE GENOMIC DNA]</scope>
    <source>
        <strain evidence="1 2">SS1994</strain>
    </source>
</reference>
<dbReference type="Gene3D" id="3.30.70.1290">
    <property type="entry name" value="Transposase IS200-like"/>
    <property type="match status" value="1"/>
</dbReference>
<accession>A0A429ZA06</accession>
<dbReference type="GO" id="GO:0004803">
    <property type="term" value="F:transposase activity"/>
    <property type="evidence" value="ECO:0007669"/>
    <property type="project" value="InterPro"/>
</dbReference>
<dbReference type="RefSeq" id="WP_420824016.1">
    <property type="nucleotide sequence ID" value="NZ_NGJT01000042.1"/>
</dbReference>
<dbReference type="EMBL" id="NGJT01000042">
    <property type="protein sequence ID" value="RST90510.1"/>
    <property type="molecule type" value="Genomic_DNA"/>
</dbReference>
<protein>
    <submittedName>
        <fullName evidence="1">IS200/IS605 family transposase</fullName>
    </submittedName>
</protein>
<evidence type="ECO:0000313" key="1">
    <source>
        <dbReference type="EMBL" id="RST90510.1"/>
    </source>
</evidence>
<feature type="non-terminal residue" evidence="1">
    <location>
        <position position="32"/>
    </location>
</feature>
<sequence length="32" mass="3900">MSNDDKSLAHTRWNCKYHLVFTPKYRRKAIYG</sequence>
<dbReference type="Proteomes" id="UP000288490">
    <property type="component" value="Unassembled WGS sequence"/>
</dbReference>
<dbReference type="GO" id="GO:0006313">
    <property type="term" value="P:DNA transposition"/>
    <property type="evidence" value="ECO:0007669"/>
    <property type="project" value="InterPro"/>
</dbReference>
<evidence type="ECO:0000313" key="2">
    <source>
        <dbReference type="Proteomes" id="UP000288490"/>
    </source>
</evidence>
<dbReference type="InterPro" id="IPR036515">
    <property type="entry name" value="Transposase_17_sf"/>
</dbReference>
<name>A0A429ZA06_9ENTE</name>